<dbReference type="AlphaFoldDB" id="A0A0D2GGM2"/>
<dbReference type="PANTHER" id="PTHR21432:SF20">
    <property type="entry name" value="ACETYL-COA HYDROLASE"/>
    <property type="match status" value="1"/>
</dbReference>
<name>A0A0D2GGM2_9BACT</name>
<evidence type="ECO:0000259" key="3">
    <source>
        <dbReference type="Pfam" id="PF02550"/>
    </source>
</evidence>
<dbReference type="InterPro" id="IPR037171">
    <property type="entry name" value="NagB/RpiA_transferase-like"/>
</dbReference>
<dbReference type="Gene3D" id="3.30.750.70">
    <property type="entry name" value="4-hydroxybutyrate coenzyme like domains"/>
    <property type="match status" value="1"/>
</dbReference>
<dbReference type="STRING" id="1429043.X474_10870"/>
<evidence type="ECO:0000259" key="4">
    <source>
        <dbReference type="Pfam" id="PF13336"/>
    </source>
</evidence>
<dbReference type="Gene3D" id="3.40.1080.20">
    <property type="entry name" value="Acetyl-CoA hydrolase/transferase C-terminal domain"/>
    <property type="match status" value="1"/>
</dbReference>
<dbReference type="PATRIC" id="fig|1429043.3.peg.2306"/>
<dbReference type="RefSeq" id="WP_044348568.1">
    <property type="nucleotide sequence ID" value="NZ_AZAC01000013.1"/>
</dbReference>
<feature type="domain" description="Acetyl-CoA hydrolase/transferase N-terminal" evidence="3">
    <location>
        <begin position="10"/>
        <end position="184"/>
    </location>
</feature>
<dbReference type="EMBL" id="AZAC01000013">
    <property type="protein sequence ID" value="KIX14032.1"/>
    <property type="molecule type" value="Genomic_DNA"/>
</dbReference>
<keyword evidence="6" id="KW-1185">Reference proteome</keyword>
<dbReference type="Proteomes" id="UP000032233">
    <property type="component" value="Unassembled WGS sequence"/>
</dbReference>
<dbReference type="InterPro" id="IPR026888">
    <property type="entry name" value="AcetylCoA_hyd_C"/>
</dbReference>
<dbReference type="InterPro" id="IPR003702">
    <property type="entry name" value="ActCoA_hydro_N"/>
</dbReference>
<dbReference type="Gene3D" id="3.40.1080.10">
    <property type="entry name" value="Glutaconate Coenzyme A-transferase"/>
    <property type="match status" value="1"/>
</dbReference>
<feature type="domain" description="Acetyl-CoA hydrolase/transferase C-terminal" evidence="4">
    <location>
        <begin position="272"/>
        <end position="424"/>
    </location>
</feature>
<accession>A0A0D2GGM2</accession>
<evidence type="ECO:0000313" key="6">
    <source>
        <dbReference type="Proteomes" id="UP000032233"/>
    </source>
</evidence>
<dbReference type="GO" id="GO:0008775">
    <property type="term" value="F:acetate CoA-transferase activity"/>
    <property type="evidence" value="ECO:0007669"/>
    <property type="project" value="InterPro"/>
</dbReference>
<sequence>MDWQAIYNQKKMSARKAVSRINSGDRVVVGHACGSPETLLAALVANKEQYLSVELVHMVPMGPTEYCLPENSPHFIHNSLFAGGASRQALNSGWGIFTPCHFSQIPRLFTQGILPVDVTLCMVSPPDEYGYCSFGISVDYTKPAAESSRLVIAEVTPHMPRTLGDSFIHVKDIDFIVETDAKPVYLPKSKITPIDQDIGAYCAELIKDGDCLQLGIGAVPNSICGFLGDKKDLGIHTEMFSDGVMDLVEAGNITCARKNLHKGKMVATFFMGTEKLYNFVHNNPLVEMFSVDYTNDPRVVAQNNNLVSINSALQVDFTGQVVSDTIGHKQYSGTGGQVDFVRGANWSKGGRSILAFHSTAAKGRISRIVAYLDQGASVTTLRSDVHYIVTENGVADLRGKSVSERAKALISIAHPDFRQDLRREYENIYLRNNPLLRPMPEDRKAAYWPHEHDGTYLKKLAKA</sequence>
<gene>
    <name evidence="5" type="ORF">X474_10870</name>
</gene>
<evidence type="ECO:0000313" key="5">
    <source>
        <dbReference type="EMBL" id="KIX14032.1"/>
    </source>
</evidence>
<comment type="caution">
    <text evidence="5">The sequence shown here is derived from an EMBL/GenBank/DDBJ whole genome shotgun (WGS) entry which is preliminary data.</text>
</comment>
<dbReference type="OrthoDB" id="9801795at2"/>
<comment type="similarity">
    <text evidence="1">Belongs to the acetyl-CoA hydrolase/transferase family.</text>
</comment>
<dbReference type="InterPro" id="IPR046433">
    <property type="entry name" value="ActCoA_hydro"/>
</dbReference>
<dbReference type="InParanoid" id="A0A0D2GGM2"/>
<dbReference type="SUPFAM" id="SSF100950">
    <property type="entry name" value="NagB/RpiA/CoA transferase-like"/>
    <property type="match status" value="2"/>
</dbReference>
<dbReference type="GO" id="GO:0006083">
    <property type="term" value="P:acetate metabolic process"/>
    <property type="evidence" value="ECO:0007669"/>
    <property type="project" value="InterPro"/>
</dbReference>
<evidence type="ECO:0000256" key="1">
    <source>
        <dbReference type="ARBA" id="ARBA00009632"/>
    </source>
</evidence>
<reference evidence="5 6" key="1">
    <citation type="submission" date="2013-11" db="EMBL/GenBank/DDBJ databases">
        <title>Metagenomic analysis of a methanogenic consortium involved in long chain n-alkane degradation.</title>
        <authorList>
            <person name="Davidova I.A."/>
            <person name="Callaghan A.V."/>
            <person name="Wawrik B."/>
            <person name="Pruitt S."/>
            <person name="Marks C."/>
            <person name="Duncan K.E."/>
            <person name="Suflita J.M."/>
        </authorList>
    </citation>
    <scope>NUCLEOTIDE SEQUENCE [LARGE SCALE GENOMIC DNA]</scope>
    <source>
        <strain evidence="5 6">SPR</strain>
    </source>
</reference>
<organism evidence="5 6">
    <name type="scientific">Dethiosulfatarculus sandiegensis</name>
    <dbReference type="NCBI Taxonomy" id="1429043"/>
    <lineage>
        <taxon>Bacteria</taxon>
        <taxon>Pseudomonadati</taxon>
        <taxon>Thermodesulfobacteriota</taxon>
        <taxon>Desulfarculia</taxon>
        <taxon>Desulfarculales</taxon>
        <taxon>Desulfarculaceae</taxon>
        <taxon>Dethiosulfatarculus</taxon>
    </lineage>
</organism>
<dbReference type="Pfam" id="PF13336">
    <property type="entry name" value="AcetylCoA_hyd_C"/>
    <property type="match status" value="1"/>
</dbReference>
<evidence type="ECO:0000256" key="2">
    <source>
        <dbReference type="ARBA" id="ARBA00022679"/>
    </source>
</evidence>
<dbReference type="InterPro" id="IPR038460">
    <property type="entry name" value="AcetylCoA_hyd_C_sf"/>
</dbReference>
<protein>
    <submittedName>
        <fullName evidence="5">4-hydroxybutyrate CoA transferase</fullName>
    </submittedName>
</protein>
<proteinExistence type="inferred from homology"/>
<dbReference type="Pfam" id="PF02550">
    <property type="entry name" value="AcetylCoA_hydro"/>
    <property type="match status" value="1"/>
</dbReference>
<keyword evidence="2 5" id="KW-0808">Transferase</keyword>
<dbReference type="PANTHER" id="PTHR21432">
    <property type="entry name" value="ACETYL-COA HYDROLASE-RELATED"/>
    <property type="match status" value="1"/>
</dbReference>